<feature type="compositionally biased region" description="Low complexity" evidence="2">
    <location>
        <begin position="629"/>
        <end position="642"/>
    </location>
</feature>
<protein>
    <submittedName>
        <fullName evidence="3">Uncharacterized protein</fullName>
    </submittedName>
</protein>
<dbReference type="OrthoDB" id="533898at2759"/>
<evidence type="ECO:0000256" key="2">
    <source>
        <dbReference type="SAM" id="MobiDB-lite"/>
    </source>
</evidence>
<evidence type="ECO:0000256" key="1">
    <source>
        <dbReference type="SAM" id="Coils"/>
    </source>
</evidence>
<feature type="region of interest" description="Disordered" evidence="2">
    <location>
        <begin position="593"/>
        <end position="667"/>
    </location>
</feature>
<name>A0A250X350_9CHLO</name>
<comment type="caution">
    <text evidence="3">The sequence shown here is derived from an EMBL/GenBank/DDBJ whole genome shotgun (WGS) entry which is preliminary data.</text>
</comment>
<feature type="compositionally biased region" description="Low complexity" evidence="2">
    <location>
        <begin position="240"/>
        <end position="250"/>
    </location>
</feature>
<proteinExistence type="predicted"/>
<accession>A0A250X350</accession>
<keyword evidence="4" id="KW-1185">Reference proteome</keyword>
<keyword evidence="1" id="KW-0175">Coiled coil</keyword>
<gene>
    <name evidence="3" type="ORF">CEUSTIGMA_g4941.t1</name>
</gene>
<dbReference type="Proteomes" id="UP000232323">
    <property type="component" value="Unassembled WGS sequence"/>
</dbReference>
<reference evidence="3 4" key="1">
    <citation type="submission" date="2017-08" db="EMBL/GenBank/DDBJ databases">
        <title>Acidophilic green algal genome provides insights into adaptation to an acidic environment.</title>
        <authorList>
            <person name="Hirooka S."/>
            <person name="Hirose Y."/>
            <person name="Kanesaki Y."/>
            <person name="Higuchi S."/>
            <person name="Fujiwara T."/>
            <person name="Onuma R."/>
            <person name="Era A."/>
            <person name="Ohbayashi R."/>
            <person name="Uzuka A."/>
            <person name="Nozaki H."/>
            <person name="Yoshikawa H."/>
            <person name="Miyagishima S.Y."/>
        </authorList>
    </citation>
    <scope>NUCLEOTIDE SEQUENCE [LARGE SCALE GENOMIC DNA]</scope>
    <source>
        <strain evidence="3 4">NIES-2499</strain>
    </source>
</reference>
<dbReference type="EMBL" id="BEGY01000025">
    <property type="protein sequence ID" value="GAX77497.1"/>
    <property type="molecule type" value="Genomic_DNA"/>
</dbReference>
<feature type="compositionally biased region" description="Polar residues" evidence="2">
    <location>
        <begin position="251"/>
        <end position="273"/>
    </location>
</feature>
<feature type="region of interest" description="Disordered" evidence="2">
    <location>
        <begin position="240"/>
        <end position="308"/>
    </location>
</feature>
<organism evidence="3 4">
    <name type="scientific">Chlamydomonas eustigma</name>
    <dbReference type="NCBI Taxonomy" id="1157962"/>
    <lineage>
        <taxon>Eukaryota</taxon>
        <taxon>Viridiplantae</taxon>
        <taxon>Chlorophyta</taxon>
        <taxon>core chlorophytes</taxon>
        <taxon>Chlorophyceae</taxon>
        <taxon>CS clade</taxon>
        <taxon>Chlamydomonadales</taxon>
        <taxon>Chlamydomonadaceae</taxon>
        <taxon>Chlamydomonas</taxon>
    </lineage>
</organism>
<feature type="coiled-coil region" evidence="1">
    <location>
        <begin position="492"/>
        <end position="519"/>
    </location>
</feature>
<evidence type="ECO:0000313" key="4">
    <source>
        <dbReference type="Proteomes" id="UP000232323"/>
    </source>
</evidence>
<evidence type="ECO:0000313" key="3">
    <source>
        <dbReference type="EMBL" id="GAX77497.1"/>
    </source>
</evidence>
<dbReference type="AlphaFoldDB" id="A0A250X350"/>
<sequence length="667" mass="70621">MTAKAATKIGFDESEQKEFNKALKQQLLVQTPLQVLLETLFSRLQSQAQLFNDLQRRVERIEARDIDGQELLRRVQLCEGRLNEFKESKLSPFNQQEIMSRLAEVEDQVKQASEKELQIPTTIPPGRILGSNQSTVGDGAAAAAATAAAAAAGQAAGQAAGLSAAHFSNFFPQHPGLMQYAGAAGADGRDGLSADPRLEGRVTELEEKLKCVYNLCGKLVAVENIASELGVDIPDLQYAPGAPGSEASSSNMASTGPHSRSQSNTPKSQTRSTGVVDRRGEKPKSSGNLVVVGRKPGTSLGGGGGDHDGGRHALGSGLGLGEIKNNIQKIIGDNEALKLTVETIKNSLGGQLLDVTATADSASQRIGVLETSFNKFKGEVGHDMSMGEAGHDMSMIKSHSKREAEVSYADFSKLQSQVEAAVQEVKGMETVVSAVKEGDIKSLQASIGDMQTAINKSNEPREIDKLFHQRISTVEAKLDGIGNEVKLAVSDLMEDLVTLNDLENLNRELEAKASSEDLKLLAQQQAGLASSVNGITGWLAVRPEANDGSKGTAGAVFTKFKCLTCDREIKAQTGPTGNSVLKGSFLPKLDAMQGHQHHSTGPNGPGLNAGRPRSPPITGADIEGYAAESRNTSPNRTTRTPNGRVAINLPSGGMRLPAGPRTTPVFI</sequence>